<name>X1GFI7_9ZZZZ</name>
<protein>
    <submittedName>
        <fullName evidence="1">Uncharacterized protein</fullName>
    </submittedName>
</protein>
<sequence>FPVGAMKNIFYKLLGMKIGKNTLIGGVIKDPCVTEFGDNVTMGEYSIIYGHIQDYSKGIITINRIIIGNNCQNPRNSKIIFLKDSFLILHVSIEIGVF</sequence>
<gene>
    <name evidence="1" type="ORF">S03H2_24640</name>
</gene>
<organism evidence="1">
    <name type="scientific">marine sediment metagenome</name>
    <dbReference type="NCBI Taxonomy" id="412755"/>
    <lineage>
        <taxon>unclassified sequences</taxon>
        <taxon>metagenomes</taxon>
        <taxon>ecological metagenomes</taxon>
    </lineage>
</organism>
<dbReference type="EMBL" id="BARU01013746">
    <property type="protein sequence ID" value="GAH40379.1"/>
    <property type="molecule type" value="Genomic_DNA"/>
</dbReference>
<feature type="non-terminal residue" evidence="1">
    <location>
        <position position="1"/>
    </location>
</feature>
<comment type="caution">
    <text evidence="1">The sequence shown here is derived from an EMBL/GenBank/DDBJ whole genome shotgun (WGS) entry which is preliminary data.</text>
</comment>
<evidence type="ECO:0000313" key="1">
    <source>
        <dbReference type="EMBL" id="GAH40379.1"/>
    </source>
</evidence>
<dbReference type="SUPFAM" id="SSF51161">
    <property type="entry name" value="Trimeric LpxA-like enzymes"/>
    <property type="match status" value="1"/>
</dbReference>
<accession>X1GFI7</accession>
<dbReference type="InterPro" id="IPR011004">
    <property type="entry name" value="Trimer_LpxA-like_sf"/>
</dbReference>
<dbReference type="AlphaFoldDB" id="X1GFI7"/>
<proteinExistence type="predicted"/>
<reference evidence="1" key="1">
    <citation type="journal article" date="2014" name="Front. Microbiol.">
        <title>High frequency of phylogenetically diverse reductive dehalogenase-homologous genes in deep subseafloor sedimentary metagenomes.</title>
        <authorList>
            <person name="Kawai M."/>
            <person name="Futagami T."/>
            <person name="Toyoda A."/>
            <person name="Takaki Y."/>
            <person name="Nishi S."/>
            <person name="Hori S."/>
            <person name="Arai W."/>
            <person name="Tsubouchi T."/>
            <person name="Morono Y."/>
            <person name="Uchiyama I."/>
            <person name="Ito T."/>
            <person name="Fujiyama A."/>
            <person name="Inagaki F."/>
            <person name="Takami H."/>
        </authorList>
    </citation>
    <scope>NUCLEOTIDE SEQUENCE</scope>
    <source>
        <strain evidence="1">Expedition CK06-06</strain>
    </source>
</reference>